<comment type="caution">
    <text evidence="2">The sequence shown here is derived from an EMBL/GenBank/DDBJ whole genome shotgun (WGS) entry which is preliminary data.</text>
</comment>
<feature type="region of interest" description="Disordered" evidence="1">
    <location>
        <begin position="1"/>
        <end position="22"/>
    </location>
</feature>
<protein>
    <submittedName>
        <fullName evidence="2">Uncharacterized protein</fullName>
    </submittedName>
</protein>
<reference evidence="2 3" key="1">
    <citation type="submission" date="2020-01" db="EMBL/GenBank/DDBJ databases">
        <title>The draft genome sequence of Corallococcus exiguus DSM 14696.</title>
        <authorList>
            <person name="Zhang X."/>
            <person name="Zhu H."/>
        </authorList>
    </citation>
    <scope>NUCLEOTIDE SEQUENCE [LARGE SCALE GENOMIC DNA]</scope>
    <source>
        <strain evidence="2 3">DSM 14696</strain>
    </source>
</reference>
<dbReference type="AlphaFoldDB" id="A0A7X5BS02"/>
<evidence type="ECO:0000256" key="1">
    <source>
        <dbReference type="SAM" id="MobiDB-lite"/>
    </source>
</evidence>
<dbReference type="RefSeq" id="WP_139923025.1">
    <property type="nucleotide sequence ID" value="NZ_CBCSLE010000177.1"/>
</dbReference>
<sequence length="146" mass="16429">MAEAPTPEAPAPAPDKPRPGWRTHPLPKRLALIAIVAVGLWLWKATDLPERQLIFQFTGDGWSSVRAVDLQVVDDEEHILKREELFFANGPPPEVTFKMRLPEGTVRALLFVKVEGREPRVRLEERLTVGEGEAIVRQLRLPAASR</sequence>
<name>A0A7X5BS02_9BACT</name>
<keyword evidence="3" id="KW-1185">Reference proteome</keyword>
<accession>A0A7X5BS02</accession>
<gene>
    <name evidence="2" type="ORF">GTZ93_28735</name>
</gene>
<dbReference type="EMBL" id="JAAAPK010000008">
    <property type="protein sequence ID" value="NBC43801.1"/>
    <property type="molecule type" value="Genomic_DNA"/>
</dbReference>
<evidence type="ECO:0000313" key="3">
    <source>
        <dbReference type="Proteomes" id="UP000537825"/>
    </source>
</evidence>
<proteinExistence type="predicted"/>
<dbReference type="Proteomes" id="UP000537825">
    <property type="component" value="Unassembled WGS sequence"/>
</dbReference>
<organism evidence="2 3">
    <name type="scientific">Corallococcus exiguus</name>
    <dbReference type="NCBI Taxonomy" id="83462"/>
    <lineage>
        <taxon>Bacteria</taxon>
        <taxon>Pseudomonadati</taxon>
        <taxon>Myxococcota</taxon>
        <taxon>Myxococcia</taxon>
        <taxon>Myxococcales</taxon>
        <taxon>Cystobacterineae</taxon>
        <taxon>Myxococcaceae</taxon>
        <taxon>Corallococcus</taxon>
    </lineage>
</organism>
<evidence type="ECO:0000313" key="2">
    <source>
        <dbReference type="EMBL" id="NBC43801.1"/>
    </source>
</evidence>